<dbReference type="EMBL" id="CACVAV010000145">
    <property type="protein sequence ID" value="CAA6809230.1"/>
    <property type="molecule type" value="Genomic_DNA"/>
</dbReference>
<accession>A0A6S6SPP4</accession>
<dbReference type="GO" id="GO:0005886">
    <property type="term" value="C:plasma membrane"/>
    <property type="evidence" value="ECO:0007669"/>
    <property type="project" value="UniProtKB-SubCell"/>
</dbReference>
<feature type="transmembrane region" description="Helical" evidence="7">
    <location>
        <begin position="21"/>
        <end position="46"/>
    </location>
</feature>
<keyword evidence="4 7" id="KW-0812">Transmembrane</keyword>
<dbReference type="Pfam" id="PF00528">
    <property type="entry name" value="BPD_transp_1"/>
    <property type="match status" value="1"/>
</dbReference>
<evidence type="ECO:0000256" key="4">
    <source>
        <dbReference type="ARBA" id="ARBA00022692"/>
    </source>
</evidence>
<proteinExistence type="predicted"/>
<evidence type="ECO:0000256" key="2">
    <source>
        <dbReference type="ARBA" id="ARBA00022448"/>
    </source>
</evidence>
<dbReference type="PANTHER" id="PTHR30465">
    <property type="entry name" value="INNER MEMBRANE ABC TRANSPORTER"/>
    <property type="match status" value="1"/>
</dbReference>
<evidence type="ECO:0000256" key="6">
    <source>
        <dbReference type="ARBA" id="ARBA00023136"/>
    </source>
</evidence>
<keyword evidence="2" id="KW-0813">Transport</keyword>
<evidence type="ECO:0000256" key="5">
    <source>
        <dbReference type="ARBA" id="ARBA00022989"/>
    </source>
</evidence>
<dbReference type="InterPro" id="IPR000515">
    <property type="entry name" value="MetI-like"/>
</dbReference>
<keyword evidence="3" id="KW-1003">Cell membrane</keyword>
<name>A0A6S6SPP4_9GAMM</name>
<dbReference type="AlphaFoldDB" id="A0A6S6SPP4"/>
<evidence type="ECO:0000256" key="1">
    <source>
        <dbReference type="ARBA" id="ARBA00004651"/>
    </source>
</evidence>
<gene>
    <name evidence="9" type="ORF">HELGO_WM35181</name>
</gene>
<organism evidence="9">
    <name type="scientific">uncultured Thiotrichaceae bacterium</name>
    <dbReference type="NCBI Taxonomy" id="298394"/>
    <lineage>
        <taxon>Bacteria</taxon>
        <taxon>Pseudomonadati</taxon>
        <taxon>Pseudomonadota</taxon>
        <taxon>Gammaproteobacteria</taxon>
        <taxon>Thiotrichales</taxon>
        <taxon>Thiotrichaceae</taxon>
        <taxon>environmental samples</taxon>
    </lineage>
</organism>
<evidence type="ECO:0000259" key="8">
    <source>
        <dbReference type="Pfam" id="PF00528"/>
    </source>
</evidence>
<sequence length="102" mass="10957">ARAKGLGEVKILRRYPLRISLNFFIADIGNILPGIISGAEIVAVVLSLPTTGPLLLAALQTQDMYLAGSFLMFMAILTVVGVLLSDIALAMLDPRIRIQGHQ</sequence>
<keyword evidence="5 7" id="KW-1133">Transmembrane helix</keyword>
<keyword evidence="6 7" id="KW-0472">Membrane</keyword>
<reference evidence="9" key="1">
    <citation type="submission" date="2020-01" db="EMBL/GenBank/DDBJ databases">
        <authorList>
            <person name="Meier V. D."/>
            <person name="Meier V D."/>
        </authorList>
    </citation>
    <scope>NUCLEOTIDE SEQUENCE</scope>
    <source>
        <strain evidence="9">HLG_WM_MAG_08</strain>
    </source>
</reference>
<dbReference type="PANTHER" id="PTHR30465:SF43">
    <property type="entry name" value="OLIGOPEPTIDE ABC TRANSPORTER, PERMEASE PROTEIN"/>
    <property type="match status" value="1"/>
</dbReference>
<evidence type="ECO:0000256" key="3">
    <source>
        <dbReference type="ARBA" id="ARBA00022475"/>
    </source>
</evidence>
<feature type="non-terminal residue" evidence="9">
    <location>
        <position position="1"/>
    </location>
</feature>
<feature type="transmembrane region" description="Helical" evidence="7">
    <location>
        <begin position="66"/>
        <end position="92"/>
    </location>
</feature>
<evidence type="ECO:0000256" key="7">
    <source>
        <dbReference type="SAM" id="Phobius"/>
    </source>
</evidence>
<protein>
    <submittedName>
        <fullName evidence="9">ABC transporter, membrane spanning protein (Oligopeptide)</fullName>
    </submittedName>
</protein>
<comment type="subcellular location">
    <subcellularLocation>
        <location evidence="1">Cell membrane</location>
        <topology evidence="1">Multi-pass membrane protein</topology>
    </subcellularLocation>
</comment>
<dbReference type="GO" id="GO:0055085">
    <property type="term" value="P:transmembrane transport"/>
    <property type="evidence" value="ECO:0007669"/>
    <property type="project" value="InterPro"/>
</dbReference>
<evidence type="ECO:0000313" key="9">
    <source>
        <dbReference type="EMBL" id="CAA6809230.1"/>
    </source>
</evidence>
<feature type="domain" description="ABC transmembrane type-1" evidence="8">
    <location>
        <begin position="1"/>
        <end position="97"/>
    </location>
</feature>